<dbReference type="EMBL" id="AEUD01000009">
    <property type="protein sequence ID" value="EGD54870.1"/>
    <property type="molecule type" value="Genomic_DNA"/>
</dbReference>
<evidence type="ECO:0000256" key="2">
    <source>
        <dbReference type="ARBA" id="ARBA00023163"/>
    </source>
</evidence>
<protein>
    <submittedName>
        <fullName evidence="4">TetR family transcriptional regulator</fullName>
    </submittedName>
</protein>
<comment type="caution">
    <text evidence="4">The sequence shown here is derived from an EMBL/GenBank/DDBJ whole genome shotgun (WGS) entry which is preliminary data.</text>
</comment>
<evidence type="ECO:0000313" key="5">
    <source>
        <dbReference type="Proteomes" id="UP000035065"/>
    </source>
</evidence>
<organism evidence="4 5">
    <name type="scientific">Gordonia neofelifaecis NRRL B-59395</name>
    <dbReference type="NCBI Taxonomy" id="644548"/>
    <lineage>
        <taxon>Bacteria</taxon>
        <taxon>Bacillati</taxon>
        <taxon>Actinomycetota</taxon>
        <taxon>Actinomycetes</taxon>
        <taxon>Mycobacteriales</taxon>
        <taxon>Gordoniaceae</taxon>
        <taxon>Gordonia</taxon>
    </lineage>
</organism>
<dbReference type="Proteomes" id="UP000035065">
    <property type="component" value="Unassembled WGS sequence"/>
</dbReference>
<dbReference type="SUPFAM" id="SSF46689">
    <property type="entry name" value="Homeodomain-like"/>
    <property type="match status" value="1"/>
</dbReference>
<dbReference type="SUPFAM" id="SSF48498">
    <property type="entry name" value="Tetracyclin repressor-like, C-terminal domain"/>
    <property type="match status" value="1"/>
</dbReference>
<accession>F1YKI4</accession>
<keyword evidence="1" id="KW-0805">Transcription regulation</keyword>
<dbReference type="RefSeq" id="WP_009679559.1">
    <property type="nucleotide sequence ID" value="NZ_AEUD01000009.1"/>
</dbReference>
<dbReference type="PANTHER" id="PTHR47506:SF3">
    <property type="entry name" value="HTH-TYPE TRANSCRIPTIONAL REGULATOR LMRA"/>
    <property type="match status" value="1"/>
</dbReference>
<dbReference type="InterPro" id="IPR054156">
    <property type="entry name" value="YxaF_TetR_C"/>
</dbReference>
<reference evidence="4 5" key="1">
    <citation type="journal article" date="2011" name="J. Bacteriol.">
        <title>Draft Genome Sequence of Gordonia neofelifaecis NRRL B-59395, a Cholesterol-Degrading Actinomycete.</title>
        <authorList>
            <person name="Ge F."/>
            <person name="Li W."/>
            <person name="Chen G."/>
            <person name="Liu Y."/>
            <person name="Zhang G."/>
            <person name="Yong B."/>
            <person name="Wang Q."/>
            <person name="Wang N."/>
            <person name="Huang Z."/>
            <person name="Li W."/>
            <person name="Wang J."/>
            <person name="Wu C."/>
            <person name="Xie Q."/>
            <person name="Liu G."/>
        </authorList>
    </citation>
    <scope>NUCLEOTIDE SEQUENCE [LARGE SCALE GENOMIC DNA]</scope>
    <source>
        <strain evidence="4 5">NRRL B-59395</strain>
    </source>
</reference>
<dbReference type="AlphaFoldDB" id="F1YKI4"/>
<evidence type="ECO:0000259" key="3">
    <source>
        <dbReference type="Pfam" id="PF21993"/>
    </source>
</evidence>
<dbReference type="Pfam" id="PF21993">
    <property type="entry name" value="TetR_C_13_2"/>
    <property type="match status" value="1"/>
</dbReference>
<sequence length="177" mass="18947">MFSRQGYGGTGIKTVLADAQAPYGSLYHFFPGGKEELGAAALKYGADKHREDIERFHPPGSDAVEATRISFEHTAEIMTTSDYTHACPVATVALETSSTHERLREAAATAFASWIDVLQTRYAEAGMSDEVAHEVAIQCFCLMEGALLLARTSKSVEPLHVAGRAAVGLITDALADS</sequence>
<dbReference type="STRING" id="644548.SCNU_11705"/>
<dbReference type="InterPro" id="IPR036271">
    <property type="entry name" value="Tet_transcr_reg_TetR-rel_C_sf"/>
</dbReference>
<name>F1YKI4_9ACTN</name>
<gene>
    <name evidence="4" type="ORF">SCNU_11705</name>
</gene>
<evidence type="ECO:0000313" key="4">
    <source>
        <dbReference type="EMBL" id="EGD54870.1"/>
    </source>
</evidence>
<proteinExistence type="predicted"/>
<dbReference type="InterPro" id="IPR009057">
    <property type="entry name" value="Homeodomain-like_sf"/>
</dbReference>
<dbReference type="PANTHER" id="PTHR47506">
    <property type="entry name" value="TRANSCRIPTIONAL REGULATORY PROTEIN"/>
    <property type="match status" value="1"/>
</dbReference>
<dbReference type="eggNOG" id="COG1309">
    <property type="taxonomic scope" value="Bacteria"/>
</dbReference>
<evidence type="ECO:0000256" key="1">
    <source>
        <dbReference type="ARBA" id="ARBA00023015"/>
    </source>
</evidence>
<keyword evidence="2" id="KW-0804">Transcription</keyword>
<dbReference type="Gene3D" id="1.10.357.10">
    <property type="entry name" value="Tetracycline Repressor, domain 2"/>
    <property type="match status" value="1"/>
</dbReference>
<feature type="domain" description="Transcriptional regulator LmrA/YxaF-like C-terminal" evidence="3">
    <location>
        <begin position="63"/>
        <end position="164"/>
    </location>
</feature>
<keyword evidence="5" id="KW-1185">Reference proteome</keyword>